<dbReference type="PRINTS" id="PR01488">
    <property type="entry name" value="RTXTOXINA"/>
</dbReference>
<evidence type="ECO:0000313" key="12">
    <source>
        <dbReference type="Proteomes" id="UP000006087"/>
    </source>
</evidence>
<evidence type="ECO:0000313" key="11">
    <source>
        <dbReference type="EMBL" id="EKB18336.1"/>
    </source>
</evidence>
<dbReference type="PANTHER" id="PTHR38340:SF1">
    <property type="entry name" value="S-LAYER PROTEIN"/>
    <property type="match status" value="1"/>
</dbReference>
<feature type="region of interest" description="Disordered" evidence="9">
    <location>
        <begin position="54"/>
        <end position="76"/>
    </location>
</feature>
<keyword evidence="8" id="KW-0472">Membrane</keyword>
<evidence type="ECO:0000256" key="3">
    <source>
        <dbReference type="ARBA" id="ARBA00022525"/>
    </source>
</evidence>
<comment type="caution">
    <text evidence="11">The sequence shown here is derived from an EMBL/GenBank/DDBJ whole genome shotgun (WGS) entry which is preliminary data.</text>
</comment>
<evidence type="ECO:0000259" key="10">
    <source>
        <dbReference type="PROSITE" id="PS50234"/>
    </source>
</evidence>
<dbReference type="SUPFAM" id="SSF51120">
    <property type="entry name" value="beta-Roll"/>
    <property type="match status" value="1"/>
</dbReference>
<keyword evidence="6" id="KW-0106">Calcium</keyword>
<evidence type="ECO:0000256" key="4">
    <source>
        <dbReference type="ARBA" id="ARBA00022656"/>
    </source>
</evidence>
<proteinExistence type="predicted"/>
<reference evidence="11 12" key="1">
    <citation type="submission" date="2012-06" db="EMBL/GenBank/DDBJ databases">
        <title>The Genome Sequence of Aeromonas veronii AMC34.</title>
        <authorList>
            <consortium name="The Broad Institute Genome Sequencing Platform"/>
            <person name="Earl A."/>
            <person name="Ward D."/>
            <person name="Feldgarden M."/>
            <person name="Gevers D."/>
            <person name="Graf J."/>
            <person name="Tomasi A."/>
            <person name="Horneman A."/>
            <person name="Walker B."/>
            <person name="Young S.K."/>
            <person name="Zeng Q."/>
            <person name="Gargeya S."/>
            <person name="Fitzgerald M."/>
            <person name="Haas B."/>
            <person name="Abouelleil A."/>
            <person name="Alvarado L."/>
            <person name="Arachchi H.M."/>
            <person name="Berlin A.M."/>
            <person name="Chapman S.B."/>
            <person name="Goldberg J."/>
            <person name="Griggs A."/>
            <person name="Gujja S."/>
            <person name="Hansen M."/>
            <person name="Howarth C."/>
            <person name="Imamovic A."/>
            <person name="Larimer J."/>
            <person name="McCowan C."/>
            <person name="Montmayeur A."/>
            <person name="Murphy C."/>
            <person name="Neiman D."/>
            <person name="Pearson M."/>
            <person name="Priest M."/>
            <person name="Roberts A."/>
            <person name="Saif S."/>
            <person name="Shea T."/>
            <person name="Sisk P."/>
            <person name="Sykes S."/>
            <person name="Wortman J."/>
            <person name="Nusbaum C."/>
            <person name="Birren B."/>
        </authorList>
    </citation>
    <scope>NUCLEOTIDE SEQUENCE [LARGE SCALE GENOMIC DNA]</scope>
    <source>
        <strain evidence="11 12">AMC34</strain>
    </source>
</reference>
<evidence type="ECO:0000256" key="7">
    <source>
        <dbReference type="ARBA" id="ARBA00023026"/>
    </source>
</evidence>
<comment type="subcellular location">
    <subcellularLocation>
        <location evidence="1">Membrane</location>
    </subcellularLocation>
    <subcellularLocation>
        <location evidence="2">Secreted</location>
    </subcellularLocation>
</comment>
<sequence>TFTLPADWSGVVNGNVAGTTDEGGADNKPFTVTVNATNDAPMLTVSDLRISEEGLLGANPDNSPNPSDTTDSTSAEATAGVTDIDSSAFTFTLSAPSGLSSGGQPVVWSGMGSTTLVGSVGGNPVIQVSVDLTGKYTVTLLGPVDHTFGDDQEGLKTFTFNLSVSDGDLSDTKQINVVIEDDMPVITGIESLEVMNVAAITTGGLFGVSFGADGPLATGGLKLTGWPDLAGITETLSADGKTLVATIDDSGLPPKVFYTLTLNENNTYSFNLVTPQPTQTFAIGSQFGAGGPVETIGVTAGGIGVLFDGLLFNGSVNNPQNLPSGDLDDLNPNNNGFGIKNGNLDNNEGFKVSTTTAVDGLSFNVYGVGNTNTSTIQWVAYAADGVTVIDSGELVLSGLKGAMQLASIEPDGEFSQLYVRFVLDGNDSVRIENFGVIDKITPPDIELDFSATLTDGDGDQASANFTVSVKSNEPPVASNILVVGSNTSDIPDSTGTPTTGDDHKVPNSDGSVDGVVAGGAGHDILVGDVGGTTTNFIPGQNYNIALLVDVSGSMAGARLSMLKASLTHLANQLKEHDGEINVTLISFATNASERVTIVGLDASNVINLTNAIDALVANGGTNYEAAFNQAVQWFNNGTQADPDYENLTFFVTDGNPTYYINDSNQVAGPGDSTTYTVIKESVDAFESLSGISQVNAIGVTSSVNQELLKFFDNTTETGSQFYSAGSYLDLATFGSGGSGINAAAGWVRSGDQQGTHTVTDGYLRIREDRTNSDTDRTVLALAVANAIQISAAQAGASLQFQYALSSVNASDSFTWKLVRLDGGVWDLANPLQSGTVTGISNFGTTSSSTITTNGLEVGQYGFVFELLDSSSSRTAEVRIDNIRIEQGFNAPIGEAQIVTSAEQLTAALTEGDQITVLLGAGNDVVDGGAGNDILFGDVLNTDALATQFGLSLPVGSGWLVFETLETNHGWTRAQTVDYIRTHLTELSEESGRSGGNDTLSGGSGNDLLFGQEGSDILDGGDGDDYLDGGSGNDSLIGGAGNDILIGGLGNDILLGGLGSDIMTGGAGSDTFKWLAGDVGGTDVIKDFTTGTGGDVLDISELLTGEHASKESLDAYLTFTSGPGTGKSTLTIDLDGAGSGTTTHVIQFDNIDLTLGGTRNDQTIIEDLLNQGNLKVDP</sequence>
<dbReference type="Pfam" id="PF13519">
    <property type="entry name" value="VWA_2"/>
    <property type="match status" value="1"/>
</dbReference>
<feature type="compositionally biased region" description="Low complexity" evidence="9">
    <location>
        <begin position="487"/>
        <end position="499"/>
    </location>
</feature>
<dbReference type="InterPro" id="IPR036465">
    <property type="entry name" value="vWFA_dom_sf"/>
</dbReference>
<dbReference type="GO" id="GO:0090729">
    <property type="term" value="F:toxin activity"/>
    <property type="evidence" value="ECO:0007669"/>
    <property type="project" value="UniProtKB-KW"/>
</dbReference>
<feature type="domain" description="VWFA" evidence="10">
    <location>
        <begin position="543"/>
        <end position="733"/>
    </location>
</feature>
<gene>
    <name evidence="11" type="ORF">HMPREF1168_03345</name>
</gene>
<accession>K1IJH6</accession>
<protein>
    <submittedName>
        <fullName evidence="11">T1SS-143 repeat domain-containing protein</fullName>
    </submittedName>
</protein>
<dbReference type="InterPro" id="IPR018511">
    <property type="entry name" value="Hemolysin-typ_Ca-bd_CS"/>
</dbReference>
<evidence type="ECO:0000256" key="8">
    <source>
        <dbReference type="ARBA" id="ARBA00023136"/>
    </source>
</evidence>
<dbReference type="Pfam" id="PF00353">
    <property type="entry name" value="HemolysinCabind"/>
    <property type="match status" value="2"/>
</dbReference>
<dbReference type="PANTHER" id="PTHR38340">
    <property type="entry name" value="S-LAYER PROTEIN"/>
    <property type="match status" value="1"/>
</dbReference>
<dbReference type="PATRIC" id="fig|1073383.3.peg.3356"/>
<name>K1IJH6_AERVE</name>
<dbReference type="EMBL" id="AGWU01000022">
    <property type="protein sequence ID" value="EKB18336.1"/>
    <property type="molecule type" value="Genomic_DNA"/>
</dbReference>
<keyword evidence="3" id="KW-0964">Secreted</keyword>
<dbReference type="AlphaFoldDB" id="K1IJH6"/>
<evidence type="ECO:0000256" key="2">
    <source>
        <dbReference type="ARBA" id="ARBA00004613"/>
    </source>
</evidence>
<feature type="non-terminal residue" evidence="11">
    <location>
        <position position="1"/>
    </location>
</feature>
<evidence type="ECO:0000256" key="9">
    <source>
        <dbReference type="SAM" id="MobiDB-lite"/>
    </source>
</evidence>
<dbReference type="GO" id="GO:0016020">
    <property type="term" value="C:membrane"/>
    <property type="evidence" value="ECO:0007669"/>
    <property type="project" value="UniProtKB-SubCell"/>
</dbReference>
<dbReference type="PRINTS" id="PR00313">
    <property type="entry name" value="CABNDNGRPT"/>
</dbReference>
<organism evidence="11 12">
    <name type="scientific">Aeromonas veronii AMC34</name>
    <dbReference type="NCBI Taxonomy" id="1073383"/>
    <lineage>
        <taxon>Bacteria</taxon>
        <taxon>Pseudomonadati</taxon>
        <taxon>Pseudomonadota</taxon>
        <taxon>Gammaproteobacteria</taxon>
        <taxon>Aeromonadales</taxon>
        <taxon>Aeromonadaceae</taxon>
        <taxon>Aeromonas</taxon>
    </lineage>
</organism>
<dbReference type="Gene3D" id="2.150.10.10">
    <property type="entry name" value="Serralysin-like metalloprotease, C-terminal"/>
    <property type="match status" value="1"/>
</dbReference>
<dbReference type="HOGENOM" id="CLU_003632_0_0_6"/>
<dbReference type="SUPFAM" id="SSF53300">
    <property type="entry name" value="vWA-like"/>
    <property type="match status" value="1"/>
</dbReference>
<feature type="compositionally biased region" description="Low complexity" evidence="9">
    <location>
        <begin position="59"/>
        <end position="76"/>
    </location>
</feature>
<dbReference type="Proteomes" id="UP000006087">
    <property type="component" value="Unassembled WGS sequence"/>
</dbReference>
<dbReference type="CDD" id="cd00198">
    <property type="entry name" value="vWFA"/>
    <property type="match status" value="1"/>
</dbReference>
<keyword evidence="4" id="KW-0800">Toxin</keyword>
<dbReference type="InterPro" id="IPR001343">
    <property type="entry name" value="Hemolysn_Ca-bd"/>
</dbReference>
<feature type="region of interest" description="Disordered" evidence="9">
    <location>
        <begin position="486"/>
        <end position="508"/>
    </location>
</feature>
<dbReference type="GO" id="GO:0005576">
    <property type="term" value="C:extracellular region"/>
    <property type="evidence" value="ECO:0007669"/>
    <property type="project" value="UniProtKB-SubCell"/>
</dbReference>
<keyword evidence="7" id="KW-0843">Virulence</keyword>
<dbReference type="InterPro" id="IPR019960">
    <property type="entry name" value="T1SS_VCA0849"/>
</dbReference>
<dbReference type="NCBIfam" id="TIGR03661">
    <property type="entry name" value="T1SS_VCA0849"/>
    <property type="match status" value="1"/>
</dbReference>
<keyword evidence="5" id="KW-0677">Repeat</keyword>
<evidence type="ECO:0000256" key="1">
    <source>
        <dbReference type="ARBA" id="ARBA00004370"/>
    </source>
</evidence>
<evidence type="ECO:0000256" key="5">
    <source>
        <dbReference type="ARBA" id="ARBA00022737"/>
    </source>
</evidence>
<evidence type="ECO:0000256" key="6">
    <source>
        <dbReference type="ARBA" id="ARBA00022837"/>
    </source>
</evidence>
<dbReference type="InterPro" id="IPR003995">
    <property type="entry name" value="RTX_toxin_determinant-A"/>
</dbReference>
<dbReference type="PROSITE" id="PS00330">
    <property type="entry name" value="HEMOLYSIN_CALCIUM"/>
    <property type="match status" value="4"/>
</dbReference>
<dbReference type="InterPro" id="IPR011049">
    <property type="entry name" value="Serralysin-like_metalloprot_C"/>
</dbReference>
<dbReference type="GO" id="GO:0005509">
    <property type="term" value="F:calcium ion binding"/>
    <property type="evidence" value="ECO:0007669"/>
    <property type="project" value="InterPro"/>
</dbReference>
<dbReference type="PROSITE" id="PS50234">
    <property type="entry name" value="VWFA"/>
    <property type="match status" value="1"/>
</dbReference>
<dbReference type="InterPro" id="IPR050557">
    <property type="entry name" value="RTX_toxin/Mannuronan_C5-epim"/>
</dbReference>
<dbReference type="SMART" id="SM00327">
    <property type="entry name" value="VWA"/>
    <property type="match status" value="1"/>
</dbReference>
<dbReference type="InterPro" id="IPR002035">
    <property type="entry name" value="VWF_A"/>
</dbReference>
<dbReference type="Gene3D" id="3.40.50.410">
    <property type="entry name" value="von Willebrand factor, type A domain"/>
    <property type="match status" value="1"/>
</dbReference>